<dbReference type="CDD" id="cd00037">
    <property type="entry name" value="CLECT"/>
    <property type="match status" value="1"/>
</dbReference>
<dbReference type="PROSITE" id="PS50041">
    <property type="entry name" value="C_TYPE_LECTIN_2"/>
    <property type="match status" value="1"/>
</dbReference>
<dbReference type="InterPro" id="IPR016187">
    <property type="entry name" value="CTDL_fold"/>
</dbReference>
<evidence type="ECO:0000313" key="2">
    <source>
        <dbReference type="Proteomes" id="UP000694843"/>
    </source>
</evidence>
<dbReference type="GeneID" id="108670540"/>
<dbReference type="Pfam" id="PF00059">
    <property type="entry name" value="Lectin_C"/>
    <property type="match status" value="1"/>
</dbReference>
<dbReference type="SMART" id="SM00034">
    <property type="entry name" value="CLECT"/>
    <property type="match status" value="1"/>
</dbReference>
<keyword evidence="2" id="KW-1185">Reference proteome</keyword>
<dbReference type="KEGG" id="hazt:108670540"/>
<gene>
    <name evidence="3" type="primary">LOC108670540</name>
</gene>
<dbReference type="AlphaFoldDB" id="A0A8B7NIN1"/>
<dbReference type="OrthoDB" id="6397029at2759"/>
<protein>
    <submittedName>
        <fullName evidence="3">Uncharacterized protein LOC108670540</fullName>
    </submittedName>
</protein>
<organism evidence="2 3">
    <name type="scientific">Hyalella azteca</name>
    <name type="common">Amphipod</name>
    <dbReference type="NCBI Taxonomy" id="294128"/>
    <lineage>
        <taxon>Eukaryota</taxon>
        <taxon>Metazoa</taxon>
        <taxon>Ecdysozoa</taxon>
        <taxon>Arthropoda</taxon>
        <taxon>Crustacea</taxon>
        <taxon>Multicrustacea</taxon>
        <taxon>Malacostraca</taxon>
        <taxon>Eumalacostraca</taxon>
        <taxon>Peracarida</taxon>
        <taxon>Amphipoda</taxon>
        <taxon>Senticaudata</taxon>
        <taxon>Talitrida</taxon>
        <taxon>Talitroidea</taxon>
        <taxon>Hyalellidae</taxon>
        <taxon>Hyalella</taxon>
    </lineage>
</organism>
<dbReference type="SUPFAM" id="SSF56436">
    <property type="entry name" value="C-type lectin-like"/>
    <property type="match status" value="1"/>
</dbReference>
<sequence length="185" mass="19631">MGIYSTAPSRFDKVIYSTKHPGFGKATALATCPAQSGCCLEPFESVSNVGCIYANASFLPPKPYATARAMCQSLWPTADLLVPYAFGNLDDYLSARGVVGPWLGATKNTATSQWKWVDGSSVSTSSWGSKVLLGLLTSQPDGQGEPIDGYPTNCGHFLSAVGLLGVQRMGDDACEHLRPAVCQMK</sequence>
<dbReference type="InterPro" id="IPR001304">
    <property type="entry name" value="C-type_lectin-like"/>
</dbReference>
<proteinExistence type="predicted"/>
<reference evidence="3" key="1">
    <citation type="submission" date="2025-08" db="UniProtKB">
        <authorList>
            <consortium name="RefSeq"/>
        </authorList>
    </citation>
    <scope>IDENTIFICATION</scope>
    <source>
        <tissue evidence="3">Whole organism</tissue>
    </source>
</reference>
<feature type="domain" description="C-type lectin" evidence="1">
    <location>
        <begin position="51"/>
        <end position="183"/>
    </location>
</feature>
<evidence type="ECO:0000259" key="1">
    <source>
        <dbReference type="PROSITE" id="PS50041"/>
    </source>
</evidence>
<name>A0A8B7NIN1_HYAAZ</name>
<dbReference type="InterPro" id="IPR016186">
    <property type="entry name" value="C-type_lectin-like/link_sf"/>
</dbReference>
<dbReference type="RefSeq" id="XP_018013495.1">
    <property type="nucleotide sequence ID" value="XM_018158006.1"/>
</dbReference>
<dbReference type="Gene3D" id="3.10.100.10">
    <property type="entry name" value="Mannose-Binding Protein A, subunit A"/>
    <property type="match status" value="1"/>
</dbReference>
<accession>A0A8B7NIN1</accession>
<evidence type="ECO:0000313" key="3">
    <source>
        <dbReference type="RefSeq" id="XP_018013495.1"/>
    </source>
</evidence>
<dbReference type="Proteomes" id="UP000694843">
    <property type="component" value="Unplaced"/>
</dbReference>